<accession>A0ABQ8UP71</accession>
<name>A0ABQ8UP71_9EUKA</name>
<evidence type="ECO:0000313" key="2">
    <source>
        <dbReference type="EMBL" id="KAJ4459826.1"/>
    </source>
</evidence>
<evidence type="ECO:0000256" key="1">
    <source>
        <dbReference type="SAM" id="MobiDB-lite"/>
    </source>
</evidence>
<proteinExistence type="predicted"/>
<evidence type="ECO:0000313" key="3">
    <source>
        <dbReference type="Proteomes" id="UP001141327"/>
    </source>
</evidence>
<comment type="caution">
    <text evidence="2">The sequence shown here is derived from an EMBL/GenBank/DDBJ whole genome shotgun (WGS) entry which is preliminary data.</text>
</comment>
<dbReference type="EMBL" id="JAPMOS010000017">
    <property type="protein sequence ID" value="KAJ4459826.1"/>
    <property type="molecule type" value="Genomic_DNA"/>
</dbReference>
<protein>
    <submittedName>
        <fullName evidence="2">Uncharacterized protein</fullName>
    </submittedName>
</protein>
<organism evidence="2 3">
    <name type="scientific">Paratrimastix pyriformis</name>
    <dbReference type="NCBI Taxonomy" id="342808"/>
    <lineage>
        <taxon>Eukaryota</taxon>
        <taxon>Metamonada</taxon>
        <taxon>Preaxostyla</taxon>
        <taxon>Paratrimastigidae</taxon>
        <taxon>Paratrimastix</taxon>
    </lineage>
</organism>
<sequence>MYFPRVGITTNQAALLSERFQRDNRIAYNFQKFGSGSPPRQRPAGLSLGGSIPTPNTHAGPNAAGLTRDFVSRGREELFSRGSTCSSCTSCTSCSSVSGLLRGLAYFFQSIFFPLFRQAPLAPARIAPIRVQTAHHPARRVPHVLRVLPARHVFLP</sequence>
<feature type="region of interest" description="Disordered" evidence="1">
    <location>
        <begin position="33"/>
        <end position="63"/>
    </location>
</feature>
<keyword evidence="3" id="KW-1185">Reference proteome</keyword>
<gene>
    <name evidence="2" type="ORF">PAPYR_4231</name>
</gene>
<dbReference type="Proteomes" id="UP001141327">
    <property type="component" value="Unassembled WGS sequence"/>
</dbReference>
<reference evidence="2" key="1">
    <citation type="journal article" date="2022" name="bioRxiv">
        <title>Genomics of Preaxostyla Flagellates Illuminates Evolutionary Transitions and the Path Towards Mitochondrial Loss.</title>
        <authorList>
            <person name="Novak L.V.F."/>
            <person name="Treitli S.C."/>
            <person name="Pyrih J."/>
            <person name="Halakuc P."/>
            <person name="Pipaliya S.V."/>
            <person name="Vacek V."/>
            <person name="Brzon O."/>
            <person name="Soukal P."/>
            <person name="Eme L."/>
            <person name="Dacks J.B."/>
            <person name="Karnkowska A."/>
            <person name="Elias M."/>
            <person name="Hampl V."/>
        </authorList>
    </citation>
    <scope>NUCLEOTIDE SEQUENCE</scope>
    <source>
        <strain evidence="2">RCP-MX</strain>
    </source>
</reference>